<reference evidence="4 5" key="1">
    <citation type="journal article" date="2012" name="Stand. Genomic Sci.">
        <title>Genome sequence of the halotolerant bacterium Corynebacterium halotolerans type strain YIM 70093(T) (= DSM 44683(T)).</title>
        <authorList>
            <person name="Ruckert C."/>
            <person name="Albersmeier A."/>
            <person name="Al-Dilaimi A."/>
            <person name="Niehaus K."/>
            <person name="Szczepanowski R."/>
            <person name="Kalinowski J."/>
        </authorList>
    </citation>
    <scope>NUCLEOTIDE SEQUENCE [LARGE SCALE GENOMIC DNA]</scope>
    <source>
        <strain evidence="4">YIM 70093</strain>
    </source>
</reference>
<dbReference type="CDD" id="cd17919">
    <property type="entry name" value="DEXHc_Snf"/>
    <property type="match status" value="1"/>
</dbReference>
<dbReference type="SMART" id="SM00490">
    <property type="entry name" value="HELICc"/>
    <property type="match status" value="1"/>
</dbReference>
<dbReference type="SMART" id="SM00487">
    <property type="entry name" value="DEXDc"/>
    <property type="match status" value="1"/>
</dbReference>
<dbReference type="Proteomes" id="UP000011723">
    <property type="component" value="Chromosome"/>
</dbReference>
<dbReference type="InterPro" id="IPR001650">
    <property type="entry name" value="Helicase_C-like"/>
</dbReference>
<dbReference type="GO" id="GO:0016787">
    <property type="term" value="F:hydrolase activity"/>
    <property type="evidence" value="ECO:0007669"/>
    <property type="project" value="UniProtKB-KW"/>
</dbReference>
<dbReference type="InterPro" id="IPR027417">
    <property type="entry name" value="P-loop_NTPase"/>
</dbReference>
<dbReference type="Pfam" id="PF00271">
    <property type="entry name" value="Helicase_C"/>
    <property type="match status" value="1"/>
</dbReference>
<dbReference type="PANTHER" id="PTHR10799">
    <property type="entry name" value="SNF2/RAD54 HELICASE FAMILY"/>
    <property type="match status" value="1"/>
</dbReference>
<gene>
    <name evidence="4" type="ORF">A605_07950</name>
</gene>
<dbReference type="eggNOG" id="COG0553">
    <property type="taxonomic scope" value="Bacteria"/>
</dbReference>
<evidence type="ECO:0000256" key="1">
    <source>
        <dbReference type="ARBA" id="ARBA00022801"/>
    </source>
</evidence>
<sequence>MEALKTATDERLRFSGLEQINISTVADVLRADFRLLTRVNGIGEVTARRMKAAAQTLQREALDGTATAIGDTPTAAALALLGVLRRFDAVNTLDEVERERRNRLLDDLQHLPVTDSLEPWTVVLSDPPHRHRLWQRFLDDLAWARAHPESLRPAGDLGPEAPGGSAWEDYLGRPAHYQGLLVTLLRLEVEGSGDLAGDTVEQIRALKLDRTHLKDLHLRGYQSLGARFTLVQRKVVLGDDMGLGKTVQALAAAAHVAAHRDNARILVVCPASVLSNWVRETGRFTDLAVYRAHGTAKADAVRSWRSSGGVCICTYDGARSLELGEPDMVVVDEAHMIKNPQTQRSQALARLIDAADYALLMTGTPLKNKVAEFSNLIAYVQPELVTEAMSTMAAVDFRRHIAPGYLRRNQAEVLDELPEKLDQIDWVELTDTDQRHYARTVAEGDWMDIRRAALTTPATEPAKLTRVREILADARETGRRAVIFTYFRDVLSRLEHELGAAVTGTISGSVPPARRQELVDALTTAPGGSVLLIQITAGGVGLNIQAASVAIIAEPQVKPSIEAQAIARVHRMGQVSTVQVHRLIADDTAEERMLEMLADKRQLFDTFARPSESARVHDAVDVSETALAADIIAQERRRLGYSTEAATALSGPAH</sequence>
<evidence type="ECO:0000313" key="5">
    <source>
        <dbReference type="Proteomes" id="UP000011723"/>
    </source>
</evidence>
<dbReference type="HOGENOM" id="CLU_000315_17_4_11"/>
<dbReference type="Gene3D" id="3.40.50.300">
    <property type="entry name" value="P-loop containing nucleotide triphosphate hydrolases"/>
    <property type="match status" value="1"/>
</dbReference>
<dbReference type="PATRIC" id="fig|1121362.3.peg.1606"/>
<feature type="domain" description="Helicase ATP-binding" evidence="2">
    <location>
        <begin position="226"/>
        <end position="383"/>
    </location>
</feature>
<dbReference type="KEGG" id="chn:A605_07950"/>
<dbReference type="InterPro" id="IPR000330">
    <property type="entry name" value="SNF2_N"/>
</dbReference>
<dbReference type="AlphaFoldDB" id="M1NT04"/>
<dbReference type="InterPro" id="IPR038718">
    <property type="entry name" value="SNF2-like_sf"/>
</dbReference>
<accession>M1NT04</accession>
<organism evidence="4 5">
    <name type="scientific">Corynebacterium halotolerans YIM 70093 = DSM 44683</name>
    <dbReference type="NCBI Taxonomy" id="1121362"/>
    <lineage>
        <taxon>Bacteria</taxon>
        <taxon>Bacillati</taxon>
        <taxon>Actinomycetota</taxon>
        <taxon>Actinomycetes</taxon>
        <taxon>Mycobacteriales</taxon>
        <taxon>Corynebacteriaceae</taxon>
        <taxon>Corynebacterium</taxon>
    </lineage>
</organism>
<dbReference type="RefSeq" id="WP_015401011.1">
    <property type="nucleotide sequence ID" value="NC_020302.1"/>
</dbReference>
<dbReference type="PROSITE" id="PS51192">
    <property type="entry name" value="HELICASE_ATP_BIND_1"/>
    <property type="match status" value="1"/>
</dbReference>
<dbReference type="InterPro" id="IPR049730">
    <property type="entry name" value="SNF2/RAD54-like_C"/>
</dbReference>
<dbReference type="SUPFAM" id="SSF52540">
    <property type="entry name" value="P-loop containing nucleoside triphosphate hydrolases"/>
    <property type="match status" value="2"/>
</dbReference>
<dbReference type="Pfam" id="PF00176">
    <property type="entry name" value="SNF2-rel_dom"/>
    <property type="match status" value="1"/>
</dbReference>
<name>M1NT04_9CORY</name>
<evidence type="ECO:0000259" key="3">
    <source>
        <dbReference type="PROSITE" id="PS51194"/>
    </source>
</evidence>
<dbReference type="CDD" id="cd18793">
    <property type="entry name" value="SF2_C_SNF"/>
    <property type="match status" value="1"/>
</dbReference>
<feature type="domain" description="Helicase C-terminal" evidence="3">
    <location>
        <begin position="466"/>
        <end position="615"/>
    </location>
</feature>
<evidence type="ECO:0000259" key="2">
    <source>
        <dbReference type="PROSITE" id="PS51192"/>
    </source>
</evidence>
<keyword evidence="1" id="KW-0378">Hydrolase</keyword>
<dbReference type="Gene3D" id="3.40.50.10810">
    <property type="entry name" value="Tandem AAA-ATPase domain"/>
    <property type="match status" value="1"/>
</dbReference>
<dbReference type="PROSITE" id="PS51194">
    <property type="entry name" value="HELICASE_CTER"/>
    <property type="match status" value="1"/>
</dbReference>
<protein>
    <submittedName>
        <fullName evidence="4">Uncharacterized protein</fullName>
    </submittedName>
</protein>
<dbReference type="STRING" id="1121362.A605_07950"/>
<keyword evidence="5" id="KW-1185">Reference proteome</keyword>
<dbReference type="InterPro" id="IPR014001">
    <property type="entry name" value="Helicase_ATP-bd"/>
</dbReference>
<evidence type="ECO:0000313" key="4">
    <source>
        <dbReference type="EMBL" id="AGF72592.1"/>
    </source>
</evidence>
<dbReference type="GO" id="GO:0005524">
    <property type="term" value="F:ATP binding"/>
    <property type="evidence" value="ECO:0007669"/>
    <property type="project" value="InterPro"/>
</dbReference>
<dbReference type="OrthoDB" id="9760715at2"/>
<dbReference type="EMBL" id="CP003697">
    <property type="protein sequence ID" value="AGF72592.1"/>
    <property type="molecule type" value="Genomic_DNA"/>
</dbReference>
<proteinExistence type="predicted"/>